<feature type="binding site" evidence="8">
    <location>
        <begin position="390"/>
        <end position="394"/>
    </location>
    <ligand>
        <name>AMP</name>
        <dbReference type="ChEBI" id="CHEBI:456215"/>
    </ligand>
</feature>
<dbReference type="OrthoDB" id="546632at2759"/>
<dbReference type="InterPro" id="IPR005821">
    <property type="entry name" value="Ion_trans_dom"/>
</dbReference>
<protein>
    <recommendedName>
        <fullName evidence="10">Phosphodiesterase</fullName>
        <ecNumber evidence="10">3.1.4.-</ecNumber>
    </recommendedName>
</protein>
<feature type="binding site" evidence="9">
    <location>
        <position position="394"/>
    </location>
    <ligand>
        <name>Zn(2+)</name>
        <dbReference type="ChEBI" id="CHEBI:29105"/>
        <label>1</label>
    </ligand>
</feature>
<proteinExistence type="inferred from homology"/>
<evidence type="ECO:0000256" key="7">
    <source>
        <dbReference type="PIRSR" id="PIRSR623088-1"/>
    </source>
</evidence>
<feature type="binding site" evidence="8">
    <location>
        <position position="593"/>
    </location>
    <ligand>
        <name>AMP</name>
        <dbReference type="ChEBI" id="CHEBI:456215"/>
    </ligand>
</feature>
<dbReference type="GO" id="GO:0016020">
    <property type="term" value="C:membrane"/>
    <property type="evidence" value="ECO:0007669"/>
    <property type="project" value="UniProtKB-SubCell"/>
</dbReference>
<evidence type="ECO:0000256" key="6">
    <source>
        <dbReference type="ARBA" id="ARBA00023136"/>
    </source>
</evidence>
<feature type="binding site" evidence="9">
    <location>
        <position position="430"/>
    </location>
    <ligand>
        <name>Zn(2+)</name>
        <dbReference type="ChEBI" id="CHEBI:29105"/>
        <label>1</label>
    </ligand>
</feature>
<evidence type="ECO:0000256" key="3">
    <source>
        <dbReference type="ARBA" id="ARBA00022723"/>
    </source>
</evidence>
<dbReference type="GO" id="GO:0005216">
    <property type="term" value="F:monoatomic ion channel activity"/>
    <property type="evidence" value="ECO:0007669"/>
    <property type="project" value="InterPro"/>
</dbReference>
<evidence type="ECO:0000256" key="1">
    <source>
        <dbReference type="ARBA" id="ARBA00004141"/>
    </source>
</evidence>
<comment type="cofactor">
    <cofactor evidence="10">
        <name>a divalent metal cation</name>
        <dbReference type="ChEBI" id="CHEBI:60240"/>
    </cofactor>
    <text evidence="10">Binds 2 divalent metal cations per subunit. Site 1 may preferentially bind zinc ions, while site 2 has a preference for magnesium and/or manganese ions.</text>
</comment>
<evidence type="ECO:0000256" key="10">
    <source>
        <dbReference type="RuleBase" id="RU363067"/>
    </source>
</evidence>
<dbReference type="InterPro" id="IPR023088">
    <property type="entry name" value="PDEase"/>
</dbReference>
<evidence type="ECO:0000256" key="11">
    <source>
        <dbReference type="SAM" id="MobiDB-lite"/>
    </source>
</evidence>
<dbReference type="InterPro" id="IPR036971">
    <property type="entry name" value="PDEase_catalytic_dom_sf"/>
</dbReference>
<keyword evidence="4 10" id="KW-0378">Hydrolase</keyword>
<evidence type="ECO:0000256" key="4">
    <source>
        <dbReference type="ARBA" id="ARBA00022801"/>
    </source>
</evidence>
<feature type="binding site" evidence="9">
    <location>
        <position position="431"/>
    </location>
    <ligand>
        <name>Zn(2+)</name>
        <dbReference type="ChEBI" id="CHEBI:29105"/>
        <label>2</label>
    </ligand>
</feature>
<dbReference type="Gene3D" id="1.10.1300.10">
    <property type="entry name" value="3'5'-cyclic nucleotide phosphodiesterase, catalytic domain"/>
    <property type="match status" value="1"/>
</dbReference>
<dbReference type="PRINTS" id="PR00387">
    <property type="entry name" value="PDIESTERASE1"/>
</dbReference>
<name>A0A8J5XH58_DIALT</name>
<comment type="subcellular location">
    <subcellularLocation>
        <location evidence="1">Membrane</location>
        <topology evidence="1">Multi-pass membrane protein</topology>
    </subcellularLocation>
</comment>
<dbReference type="PROSITE" id="PS51845">
    <property type="entry name" value="PDEASE_I_2"/>
    <property type="match status" value="1"/>
</dbReference>
<dbReference type="AlphaFoldDB" id="A0A8J5XH58"/>
<keyword evidence="6 12" id="KW-0472">Membrane</keyword>
<accession>A0A8J5XH58</accession>
<feature type="transmembrane region" description="Helical" evidence="12">
    <location>
        <begin position="140"/>
        <end position="161"/>
    </location>
</feature>
<dbReference type="SUPFAM" id="SSF109604">
    <property type="entry name" value="HD-domain/PDEase-like"/>
    <property type="match status" value="1"/>
</dbReference>
<evidence type="ECO:0000313" key="14">
    <source>
        <dbReference type="EMBL" id="KAG8460907.1"/>
    </source>
</evidence>
<sequence>MAVARVGVEEEGPIEVRVKPGATSPPSELSEGDDTSESRKRTDIACAKLFGRRQYDELSWGEKQRVDVAAVFEIRAVDYTTIVIVVLYSIVIFFSLAIDSCTVETWQAMALSQMKYVDTAFLSVFMLELIVKSFAYGAKYYYSFVTVFDAAIVVVSFGFIILELTSSDLSSSIVTVLRLGRIVRVVLILMKLNATQAGMKKMRYRALEGGIEAPVFKVLTLLQELATRAEVEADRVHLRWIIDVIGSNRLYQAVLSPKSSGNKMDTQTEAWLKSQYAVVAAPQDTRTSDSAKRNSLAPSNKEDDTMRGQYGIHRLAPEQETTLAALLAKVEEWDFDVFELHRVTAGQPLVPLVMTICHRHEFFDRFRVRPDKLAKALNTLQAGYAAVPYHNRLHATDVTQTLYTLLLCDKVAEHVNELHLFAAVLAAAVHDFGHPGLNNLYHVKNRLEVAVLYNDQSVLEHMHISRAWQLLTAPEHNVFGNLPPADVTTVRDTMINMVLGTDMSGHFDELAKFTTKASSKSFDSLSPENTKMVLRMALHCSDVSNPAKSADACLPWAVRVMEEFFMQGDMEKSVGLPASPFMDRDNTPVSKCQSGFIKIIVTPLYEAWQMFARSDKGKLAVDNCIMNLEQWNAAGETRIDDWMAAKKYTREHPIFVDHGPVKDKLSKLSSVKLSEERFYYDVVVQQRQQAAPTPSTSRAQPPRPAKPTAARLSSGSDVFVASDSVERIPESASPRSNSGACRPAQTRPDI</sequence>
<dbReference type="PANTHER" id="PTHR11347">
    <property type="entry name" value="CYCLIC NUCLEOTIDE PHOSPHODIESTERASE"/>
    <property type="match status" value="1"/>
</dbReference>
<keyword evidence="2 12" id="KW-0812">Transmembrane</keyword>
<dbReference type="EMBL" id="JAGTXO010000029">
    <property type="protein sequence ID" value="KAG8460907.1"/>
    <property type="molecule type" value="Genomic_DNA"/>
</dbReference>
<evidence type="ECO:0000313" key="15">
    <source>
        <dbReference type="Proteomes" id="UP000751190"/>
    </source>
</evidence>
<evidence type="ECO:0000256" key="12">
    <source>
        <dbReference type="SAM" id="Phobius"/>
    </source>
</evidence>
<keyword evidence="3 9" id="KW-0479">Metal-binding</keyword>
<feature type="active site" description="Proton donor" evidence="7">
    <location>
        <position position="390"/>
    </location>
</feature>
<feature type="compositionally biased region" description="Polar residues" evidence="11">
    <location>
        <begin position="689"/>
        <end position="699"/>
    </location>
</feature>
<feature type="transmembrane region" description="Helical" evidence="12">
    <location>
        <begin position="79"/>
        <end position="98"/>
    </location>
</feature>
<evidence type="ECO:0000256" key="5">
    <source>
        <dbReference type="ARBA" id="ARBA00022989"/>
    </source>
</evidence>
<dbReference type="Proteomes" id="UP000751190">
    <property type="component" value="Unassembled WGS sequence"/>
</dbReference>
<organism evidence="14 15">
    <name type="scientific">Diacronema lutheri</name>
    <name type="common">Unicellular marine alga</name>
    <name type="synonym">Monochrysis lutheri</name>
    <dbReference type="NCBI Taxonomy" id="2081491"/>
    <lineage>
        <taxon>Eukaryota</taxon>
        <taxon>Haptista</taxon>
        <taxon>Haptophyta</taxon>
        <taxon>Pavlovophyceae</taxon>
        <taxon>Pavlovales</taxon>
        <taxon>Pavlovaceae</taxon>
        <taxon>Diacronema</taxon>
    </lineage>
</organism>
<dbReference type="GO" id="GO:0046872">
    <property type="term" value="F:metal ion binding"/>
    <property type="evidence" value="ECO:0007669"/>
    <property type="project" value="UniProtKB-KW"/>
</dbReference>
<feature type="binding site" evidence="8">
    <location>
        <position position="431"/>
    </location>
    <ligand>
        <name>AMP</name>
        <dbReference type="ChEBI" id="CHEBI:456215"/>
    </ligand>
</feature>
<reference evidence="14" key="1">
    <citation type="submission" date="2021-05" db="EMBL/GenBank/DDBJ databases">
        <title>The genome of the haptophyte Pavlova lutheri (Diacronema luteri, Pavlovales) - a model for lipid biosynthesis in eukaryotic algae.</title>
        <authorList>
            <person name="Hulatt C.J."/>
            <person name="Posewitz M.C."/>
        </authorList>
    </citation>
    <scope>NUCLEOTIDE SEQUENCE</scope>
    <source>
        <strain evidence="14">NIVA-4/92</strain>
    </source>
</reference>
<feature type="region of interest" description="Disordered" evidence="11">
    <location>
        <begin position="1"/>
        <end position="40"/>
    </location>
</feature>
<feature type="region of interest" description="Disordered" evidence="11">
    <location>
        <begin position="282"/>
        <end position="305"/>
    </location>
</feature>
<dbReference type="PROSITE" id="PS00126">
    <property type="entry name" value="PDEASE_I_1"/>
    <property type="match status" value="1"/>
</dbReference>
<keyword evidence="15" id="KW-1185">Reference proteome</keyword>
<dbReference type="OMA" id="RDMVIQM"/>
<comment type="similarity">
    <text evidence="10">Belongs to the cyclic nucleotide phosphodiesterase family.</text>
</comment>
<comment type="caution">
    <text evidence="14">The sequence shown here is derived from an EMBL/GenBank/DDBJ whole genome shotgun (WGS) entry which is preliminary data.</text>
</comment>
<dbReference type="InterPro" id="IPR023174">
    <property type="entry name" value="PDEase_CS"/>
</dbReference>
<feature type="binding site" evidence="8">
    <location>
        <position position="542"/>
    </location>
    <ligand>
        <name>AMP</name>
        <dbReference type="ChEBI" id="CHEBI:456215"/>
    </ligand>
</feature>
<keyword evidence="5 12" id="KW-1133">Transmembrane helix</keyword>
<dbReference type="GO" id="GO:0004114">
    <property type="term" value="F:3',5'-cyclic-nucleotide phosphodiesterase activity"/>
    <property type="evidence" value="ECO:0007669"/>
    <property type="project" value="InterPro"/>
</dbReference>
<dbReference type="SUPFAM" id="SSF81324">
    <property type="entry name" value="Voltage-gated potassium channels"/>
    <property type="match status" value="1"/>
</dbReference>
<dbReference type="Gene3D" id="1.20.120.350">
    <property type="entry name" value="Voltage-gated potassium channels. Chain C"/>
    <property type="match status" value="1"/>
</dbReference>
<evidence type="ECO:0000256" key="8">
    <source>
        <dbReference type="PIRSR" id="PIRSR623088-2"/>
    </source>
</evidence>
<evidence type="ECO:0000256" key="2">
    <source>
        <dbReference type="ARBA" id="ARBA00022692"/>
    </source>
</evidence>
<feature type="binding site" evidence="9">
    <location>
        <position position="431"/>
    </location>
    <ligand>
        <name>Zn(2+)</name>
        <dbReference type="ChEBI" id="CHEBI:29105"/>
        <label>1</label>
    </ligand>
</feature>
<evidence type="ECO:0000259" key="13">
    <source>
        <dbReference type="PROSITE" id="PS51845"/>
    </source>
</evidence>
<dbReference type="EC" id="3.1.4.-" evidence="10"/>
<dbReference type="Pfam" id="PF00520">
    <property type="entry name" value="Ion_trans"/>
    <property type="match status" value="1"/>
</dbReference>
<dbReference type="InterPro" id="IPR002073">
    <property type="entry name" value="PDEase_catalytic_dom"/>
</dbReference>
<dbReference type="GO" id="GO:0007165">
    <property type="term" value="P:signal transduction"/>
    <property type="evidence" value="ECO:0007669"/>
    <property type="project" value="InterPro"/>
</dbReference>
<dbReference type="Pfam" id="PF00233">
    <property type="entry name" value="PDEase_I"/>
    <property type="match status" value="1"/>
</dbReference>
<feature type="binding site" evidence="9">
    <location>
        <position position="542"/>
    </location>
    <ligand>
        <name>Zn(2+)</name>
        <dbReference type="ChEBI" id="CHEBI:29105"/>
        <label>1</label>
    </ligand>
</feature>
<dbReference type="InterPro" id="IPR027359">
    <property type="entry name" value="Volt_channel_dom_sf"/>
</dbReference>
<evidence type="ECO:0000256" key="9">
    <source>
        <dbReference type="PIRSR" id="PIRSR623088-3"/>
    </source>
</evidence>
<feature type="region of interest" description="Disordered" evidence="11">
    <location>
        <begin position="689"/>
        <end position="750"/>
    </location>
</feature>
<gene>
    <name evidence="14" type="ORF">KFE25_010658</name>
</gene>
<feature type="domain" description="PDEase" evidence="13">
    <location>
        <begin position="315"/>
        <end position="638"/>
    </location>
</feature>